<evidence type="ECO:0000313" key="3">
    <source>
        <dbReference type="EMBL" id="MFF0542673.1"/>
    </source>
</evidence>
<proteinExistence type="predicted"/>
<dbReference type="EMBL" id="JBIAMX010000003">
    <property type="protein sequence ID" value="MFF0542673.1"/>
    <property type="molecule type" value="Genomic_DNA"/>
</dbReference>
<sequence>MTALIVAAIVPLGGLTWMSMATPSPSTSDVEESGSMGAQPADNDDAVERELLDAEEPIIDGAPPITSDDFYRDSLDGADQGEWTPGSSGVSGSGWTATDPE</sequence>
<evidence type="ECO:0000256" key="1">
    <source>
        <dbReference type="SAM" id="MobiDB-lite"/>
    </source>
</evidence>
<gene>
    <name evidence="3" type="ORF">ACFYTF_07530</name>
</gene>
<evidence type="ECO:0000313" key="4">
    <source>
        <dbReference type="Proteomes" id="UP001601444"/>
    </source>
</evidence>
<evidence type="ECO:0008006" key="5">
    <source>
        <dbReference type="Google" id="ProtNLM"/>
    </source>
</evidence>
<keyword evidence="4" id="KW-1185">Reference proteome</keyword>
<dbReference type="RefSeq" id="WP_387699479.1">
    <property type="nucleotide sequence ID" value="NZ_JBIAMX010000003.1"/>
</dbReference>
<protein>
    <recommendedName>
        <fullName evidence="5">Secreted protein</fullName>
    </recommendedName>
</protein>
<feature type="region of interest" description="Disordered" evidence="1">
    <location>
        <begin position="20"/>
        <end position="101"/>
    </location>
</feature>
<evidence type="ECO:0000256" key="2">
    <source>
        <dbReference type="SAM" id="SignalP"/>
    </source>
</evidence>
<comment type="caution">
    <text evidence="3">The sequence shown here is derived from an EMBL/GenBank/DDBJ whole genome shotgun (WGS) entry which is preliminary data.</text>
</comment>
<keyword evidence="2" id="KW-0732">Signal</keyword>
<dbReference type="Proteomes" id="UP001601444">
    <property type="component" value="Unassembled WGS sequence"/>
</dbReference>
<organism evidence="3 4">
    <name type="scientific">Nocardia thailandica</name>
    <dbReference type="NCBI Taxonomy" id="257275"/>
    <lineage>
        <taxon>Bacteria</taxon>
        <taxon>Bacillati</taxon>
        <taxon>Actinomycetota</taxon>
        <taxon>Actinomycetes</taxon>
        <taxon>Mycobacteriales</taxon>
        <taxon>Nocardiaceae</taxon>
        <taxon>Nocardia</taxon>
    </lineage>
</organism>
<feature type="chain" id="PRO_5046598458" description="Secreted protein" evidence="2">
    <location>
        <begin position="22"/>
        <end position="101"/>
    </location>
</feature>
<feature type="signal peptide" evidence="2">
    <location>
        <begin position="1"/>
        <end position="21"/>
    </location>
</feature>
<feature type="compositionally biased region" description="Polar residues" evidence="1">
    <location>
        <begin position="85"/>
        <end position="101"/>
    </location>
</feature>
<name>A0ABW6PJY5_9NOCA</name>
<reference evidence="3 4" key="1">
    <citation type="submission" date="2024-10" db="EMBL/GenBank/DDBJ databases">
        <title>The Natural Products Discovery Center: Release of the First 8490 Sequenced Strains for Exploring Actinobacteria Biosynthetic Diversity.</title>
        <authorList>
            <person name="Kalkreuter E."/>
            <person name="Kautsar S.A."/>
            <person name="Yang D."/>
            <person name="Bader C.D."/>
            <person name="Teijaro C.N."/>
            <person name="Fluegel L."/>
            <person name="Davis C.M."/>
            <person name="Simpson J.R."/>
            <person name="Lauterbach L."/>
            <person name="Steele A.D."/>
            <person name="Gui C."/>
            <person name="Meng S."/>
            <person name="Li G."/>
            <person name="Viehrig K."/>
            <person name="Ye F."/>
            <person name="Su P."/>
            <person name="Kiefer A.F."/>
            <person name="Nichols A."/>
            <person name="Cepeda A.J."/>
            <person name="Yan W."/>
            <person name="Fan B."/>
            <person name="Jiang Y."/>
            <person name="Adhikari A."/>
            <person name="Zheng C.-J."/>
            <person name="Schuster L."/>
            <person name="Cowan T.M."/>
            <person name="Smanski M.J."/>
            <person name="Chevrette M.G."/>
            <person name="De Carvalho L.P.S."/>
            <person name="Shen B."/>
        </authorList>
    </citation>
    <scope>NUCLEOTIDE SEQUENCE [LARGE SCALE GENOMIC DNA]</scope>
    <source>
        <strain evidence="3 4">NPDC004045</strain>
    </source>
</reference>
<accession>A0ABW6PJY5</accession>